<dbReference type="OrthoDB" id="9762978at2"/>
<dbReference type="PANTHER" id="PTHR43478">
    <property type="entry name" value="NA+/H+ ANTIPORTER-RELATED"/>
    <property type="match status" value="1"/>
</dbReference>
<feature type="chain" id="PRO_5008260115" evidence="7">
    <location>
        <begin position="20"/>
        <end position="626"/>
    </location>
</feature>
<evidence type="ECO:0000259" key="8">
    <source>
        <dbReference type="Pfam" id="PF03553"/>
    </source>
</evidence>
<dbReference type="AlphaFoldDB" id="A0A193LE00"/>
<feature type="domain" description="Na+/H+ antiporter NhaC-like C-terminal" evidence="8">
    <location>
        <begin position="257"/>
        <end position="577"/>
    </location>
</feature>
<dbReference type="Pfam" id="PF03553">
    <property type="entry name" value="Na_H_antiporter"/>
    <property type="match status" value="1"/>
</dbReference>
<dbReference type="InterPro" id="IPR018461">
    <property type="entry name" value="Na/H_Antiport_NhaC-like_C"/>
</dbReference>
<dbReference type="EMBL" id="CP016268">
    <property type="protein sequence ID" value="ANO50755.1"/>
    <property type="molecule type" value="Genomic_DNA"/>
</dbReference>
<accession>A0A193LE00</accession>
<evidence type="ECO:0000256" key="7">
    <source>
        <dbReference type="SAM" id="SignalP"/>
    </source>
</evidence>
<evidence type="ECO:0000256" key="1">
    <source>
        <dbReference type="ARBA" id="ARBA00004651"/>
    </source>
</evidence>
<organism evidence="9 10">
    <name type="scientific">Woeseia oceani</name>
    <dbReference type="NCBI Taxonomy" id="1548547"/>
    <lineage>
        <taxon>Bacteria</taxon>
        <taxon>Pseudomonadati</taxon>
        <taxon>Pseudomonadota</taxon>
        <taxon>Gammaproteobacteria</taxon>
        <taxon>Woeseiales</taxon>
        <taxon>Woeseiaceae</taxon>
        <taxon>Woeseia</taxon>
    </lineage>
</organism>
<evidence type="ECO:0000256" key="4">
    <source>
        <dbReference type="ARBA" id="ARBA00022989"/>
    </source>
</evidence>
<dbReference type="GO" id="GO:0005886">
    <property type="term" value="C:plasma membrane"/>
    <property type="evidence" value="ECO:0007669"/>
    <property type="project" value="UniProtKB-SubCell"/>
</dbReference>
<evidence type="ECO:0000313" key="10">
    <source>
        <dbReference type="Proteomes" id="UP000092695"/>
    </source>
</evidence>
<feature type="transmembrane region" description="Helical" evidence="6">
    <location>
        <begin position="462"/>
        <end position="483"/>
    </location>
</feature>
<keyword evidence="3 6" id="KW-0812">Transmembrane</keyword>
<feature type="signal peptide" evidence="7">
    <location>
        <begin position="1"/>
        <end position="19"/>
    </location>
</feature>
<dbReference type="KEGG" id="woc:BA177_05640"/>
<feature type="transmembrane region" description="Helical" evidence="6">
    <location>
        <begin position="596"/>
        <end position="613"/>
    </location>
</feature>
<feature type="transmembrane region" description="Helical" evidence="6">
    <location>
        <begin position="429"/>
        <end position="450"/>
    </location>
</feature>
<feature type="transmembrane region" description="Helical" evidence="6">
    <location>
        <begin position="399"/>
        <end position="417"/>
    </location>
</feature>
<comment type="subcellular location">
    <subcellularLocation>
        <location evidence="1">Cell membrane</location>
        <topology evidence="1">Multi-pass membrane protein</topology>
    </subcellularLocation>
</comment>
<reference evidence="9 10" key="1">
    <citation type="submission" date="2016-06" db="EMBL/GenBank/DDBJ databases">
        <title>Complete genome sequence of a deep-branching marine Gamma Proteobacterium Woeseia oceani type strain XK5.</title>
        <authorList>
            <person name="Mu D."/>
            <person name="Du Z."/>
        </authorList>
    </citation>
    <scope>NUCLEOTIDE SEQUENCE [LARGE SCALE GENOMIC DNA]</scope>
    <source>
        <strain evidence="9 10">XK5</strain>
    </source>
</reference>
<evidence type="ECO:0000256" key="6">
    <source>
        <dbReference type="SAM" id="Phobius"/>
    </source>
</evidence>
<gene>
    <name evidence="9" type="ORF">BA177_05640</name>
</gene>
<keyword evidence="5 6" id="KW-0472">Membrane</keyword>
<sequence length="626" mass="65710">MSRITAVFFLLIAFSAAQAEGPVVSAPDLALNNVAFDVAIDGVASSTPVSLQVGSYRAESVSTAEGSVLFTDVVIAESGNAEILVQVAGMPTVSQPLRVLPGWLSVTPPLIAILMALLLRNVIPALLVGIWLGAAALRSFTPQGIFTGLLDSFQVFVVGALADADHAAIILFSMMIGGMVGIITRNGGMARIVEMFVSRAKTAVSGQVSVWLMGLMIFFDDYSNTLVVGNTARPLTDRLSISREKLAYIVDSTAAPVVCIALITTWIGYEVGLIGTALEQIPAIDAPAYTVFLNSIPYSFYPIFAIVFVLAVAVSGRDFGPMYRAEQRARAGEVAPLSSEELPAMQGDNLEAKPDVPFRAWNAFVPLLVMIATLLIGLYATGSGDELMDIIGSADSYKAMLWASLLGALTAAVMSVAQRILTAEETVDAWYGGVRAMLFAMIVLVLAWALSSVTEALHTADYLVSILADSLPAPLVPATVFLLSAVTAFTTGTSWGTMGILMPLVVPLTWAVMGVSGMQDPEHMHLLYSAIACNLAGAVWGDHCSPISDTTVLSSMASSCDHIEHIRTQMPYALLVGGVAMAAGTIPGGYGVSPLISLPIGVLLLIGVLRYFGRVAGQEPATGASG</sequence>
<protein>
    <submittedName>
        <fullName evidence="9">Sodium:proton antiporter</fullName>
    </submittedName>
</protein>
<name>A0A193LE00_9GAMM</name>
<keyword evidence="2" id="KW-1003">Cell membrane</keyword>
<feature type="transmembrane region" description="Helical" evidence="6">
    <location>
        <begin position="168"/>
        <end position="185"/>
    </location>
</feature>
<dbReference type="PANTHER" id="PTHR43478:SF1">
    <property type="entry name" value="NA+_H+ ANTIPORTER NHAC-LIKE C-TERMINAL DOMAIN-CONTAINING PROTEIN"/>
    <property type="match status" value="1"/>
</dbReference>
<feature type="transmembrane region" description="Helical" evidence="6">
    <location>
        <begin position="246"/>
        <end position="269"/>
    </location>
</feature>
<evidence type="ECO:0000256" key="2">
    <source>
        <dbReference type="ARBA" id="ARBA00022475"/>
    </source>
</evidence>
<feature type="transmembrane region" description="Helical" evidence="6">
    <location>
        <begin position="495"/>
        <end position="513"/>
    </location>
</feature>
<proteinExistence type="predicted"/>
<dbReference type="Proteomes" id="UP000092695">
    <property type="component" value="Chromosome"/>
</dbReference>
<evidence type="ECO:0000256" key="3">
    <source>
        <dbReference type="ARBA" id="ARBA00022692"/>
    </source>
</evidence>
<evidence type="ECO:0000256" key="5">
    <source>
        <dbReference type="ARBA" id="ARBA00023136"/>
    </source>
</evidence>
<evidence type="ECO:0000313" key="9">
    <source>
        <dbReference type="EMBL" id="ANO50755.1"/>
    </source>
</evidence>
<feature type="transmembrane region" description="Helical" evidence="6">
    <location>
        <begin position="300"/>
        <end position="320"/>
    </location>
</feature>
<keyword evidence="7" id="KW-0732">Signal</keyword>
<keyword evidence="4 6" id="KW-1133">Transmembrane helix</keyword>
<dbReference type="STRING" id="1548547.BA177_05640"/>
<feature type="transmembrane region" description="Helical" evidence="6">
    <location>
        <begin position="360"/>
        <end position="379"/>
    </location>
</feature>
<keyword evidence="10" id="KW-1185">Reference proteome</keyword>